<dbReference type="OrthoDB" id="2960969at2"/>
<evidence type="ECO:0000313" key="1">
    <source>
        <dbReference type="EMBL" id="ALX48520.1"/>
    </source>
</evidence>
<reference evidence="1 2" key="1">
    <citation type="submission" date="2016-01" db="EMBL/GenBank/DDBJ databases">
        <title>Complete genome sequence of strain Lentibacillus amyloliquefaciens LAM0015T isolated from saline sediment.</title>
        <authorList>
            <person name="Wang J.-L."/>
            <person name="He M.-X."/>
        </authorList>
    </citation>
    <scope>NUCLEOTIDE SEQUENCE [LARGE SCALE GENOMIC DNA]</scope>
    <source>
        <strain evidence="1 2">LAM0015</strain>
    </source>
</reference>
<proteinExistence type="predicted"/>
<dbReference type="EMBL" id="CP013862">
    <property type="protein sequence ID" value="ALX48520.1"/>
    <property type="molecule type" value="Genomic_DNA"/>
</dbReference>
<protein>
    <submittedName>
        <fullName evidence="1">Uncharacterized protein</fullName>
    </submittedName>
</protein>
<sequence>MYLPIMKNRNEEMKVISDMNHFFGESMIPLIEIIREEYDIKHKVDDKTGEYIYEKKPGNKRRSKIKLQPTEDDIITLEKIQERLSGKKGFIDFFRFSEGEYANKDFKGIELSFKLSRDYNYYTQRMMQIGNFSNLFPVISIKKGFIISEHDLINLVNELRKDNSSIAIRITDSYLEGYIALLEEHLTERDFIMLDIRNQHVDSKFIELEDFQELETDAYKIILNSPRSRNYKNGDYENLEFTKKIDNKVAIEYIDYDFDGFGDFGGLKDDLPSESGGNGKGAALGLIYLKEKNAFYSIVNYDTNMGMQGYENVRSEVLKRLGLLDSDNDCVTIKRIKNMEETFGNWATWNNLTLTRYIHQQATK</sequence>
<accession>A0A0U4DT63</accession>
<gene>
    <name evidence="1" type="ORF">AOX59_07800</name>
</gene>
<organism evidence="1 2">
    <name type="scientific">Lentibacillus amyloliquefaciens</name>
    <dbReference type="NCBI Taxonomy" id="1472767"/>
    <lineage>
        <taxon>Bacteria</taxon>
        <taxon>Bacillati</taxon>
        <taxon>Bacillota</taxon>
        <taxon>Bacilli</taxon>
        <taxon>Bacillales</taxon>
        <taxon>Bacillaceae</taxon>
        <taxon>Lentibacillus</taxon>
    </lineage>
</organism>
<evidence type="ECO:0000313" key="2">
    <source>
        <dbReference type="Proteomes" id="UP000050331"/>
    </source>
</evidence>
<dbReference type="Proteomes" id="UP000050331">
    <property type="component" value="Chromosome"/>
</dbReference>
<dbReference type="AlphaFoldDB" id="A0A0U4DT63"/>
<dbReference type="KEGG" id="lao:AOX59_07800"/>
<dbReference type="InterPro" id="IPR025683">
    <property type="entry name" value="Protein_beta"/>
</dbReference>
<keyword evidence="2" id="KW-1185">Reference proteome</keyword>
<name>A0A0U4DT63_9BACI</name>
<dbReference type="Pfam" id="PF14350">
    <property type="entry name" value="Beta_protein"/>
    <property type="match status" value="1"/>
</dbReference>